<evidence type="ECO:0000313" key="6">
    <source>
        <dbReference type="EMBL" id="KFH02760.1"/>
    </source>
</evidence>
<reference evidence="6 7" key="1">
    <citation type="submission" date="2014-08" db="EMBL/GenBank/DDBJ databases">
        <authorList>
            <person name="Sibley D."/>
            <person name="Venepally P."/>
            <person name="Karamycheva S."/>
            <person name="Hadjithomas M."/>
            <person name="Khan A."/>
            <person name="Brunk B."/>
            <person name="Roos D."/>
            <person name="Caler E."/>
            <person name="Lorenzi H."/>
        </authorList>
    </citation>
    <scope>NUCLEOTIDE SEQUENCE [LARGE SCALE GENOMIC DNA]</scope>
    <source>
        <strain evidence="6 7">VAND</strain>
    </source>
</reference>
<dbReference type="Gene3D" id="1.10.510.10">
    <property type="entry name" value="Transferase(Phosphotransferase) domain 1"/>
    <property type="match status" value="2"/>
</dbReference>
<dbReference type="InterPro" id="IPR000719">
    <property type="entry name" value="Prot_kinase_dom"/>
</dbReference>
<dbReference type="SMART" id="SM00220">
    <property type="entry name" value="S_TKc"/>
    <property type="match status" value="1"/>
</dbReference>
<keyword evidence="1" id="KW-0547">Nucleotide-binding</keyword>
<dbReference type="InterPro" id="IPR011009">
    <property type="entry name" value="Kinase-like_dom_sf"/>
</dbReference>
<dbReference type="VEuPathDB" id="ToxoDB:TGVAND_306480"/>
<dbReference type="PROSITE" id="PS50011">
    <property type="entry name" value="PROTEIN_KINASE_DOM"/>
    <property type="match status" value="1"/>
</dbReference>
<dbReference type="PROSITE" id="PS00108">
    <property type="entry name" value="PROTEIN_KINASE_ST"/>
    <property type="match status" value="1"/>
</dbReference>
<feature type="compositionally biased region" description="Low complexity" evidence="4">
    <location>
        <begin position="134"/>
        <end position="146"/>
    </location>
</feature>
<feature type="domain" description="Protein kinase" evidence="5">
    <location>
        <begin position="969"/>
        <end position="1336"/>
    </location>
</feature>
<reference evidence="6 7" key="2">
    <citation type="journal article" date="2015" name="Eukaryot. Cell">
        <title>Genetic mapping reveals that sinefungin resistance in Toxoplasma gondii is controlled by a putative amino acid transporter locus that can be used as a negative selectable marker.</title>
        <authorList>
            <person name="Behnke M.S."/>
            <person name="Khan A."/>
            <person name="Sibley L.D."/>
        </authorList>
    </citation>
    <scope>NUCLEOTIDE SEQUENCE [LARGE SCALE GENOMIC DNA]</scope>
    <source>
        <strain evidence="6 7">VAND</strain>
    </source>
</reference>
<feature type="region of interest" description="Disordered" evidence="4">
    <location>
        <begin position="828"/>
        <end position="859"/>
    </location>
</feature>
<dbReference type="Proteomes" id="UP000028840">
    <property type="component" value="Unassembled WGS sequence"/>
</dbReference>
<comment type="caution">
    <text evidence="6">The sequence shown here is derived from an EMBL/GenBank/DDBJ whole genome shotgun (WGS) entry which is preliminary data.</text>
</comment>
<dbReference type="GO" id="GO:0005524">
    <property type="term" value="F:ATP binding"/>
    <property type="evidence" value="ECO:0007669"/>
    <property type="project" value="UniProtKB-KW"/>
</dbReference>
<dbReference type="InterPro" id="IPR008271">
    <property type="entry name" value="Ser/Thr_kinase_AS"/>
</dbReference>
<keyword evidence="6" id="KW-0418">Kinase</keyword>
<dbReference type="Pfam" id="PF00069">
    <property type="entry name" value="Pkinase"/>
    <property type="match status" value="2"/>
</dbReference>
<feature type="region of interest" description="Disordered" evidence="4">
    <location>
        <begin position="134"/>
        <end position="192"/>
    </location>
</feature>
<gene>
    <name evidence="6" type="ORF">TGVAND_306480</name>
</gene>
<keyword evidence="6" id="KW-0808">Transferase</keyword>
<dbReference type="GO" id="GO:0005737">
    <property type="term" value="C:cytoplasm"/>
    <property type="evidence" value="ECO:0007669"/>
    <property type="project" value="TreeGrafter"/>
</dbReference>
<keyword evidence="3" id="KW-0175">Coiled coil</keyword>
<dbReference type="GO" id="GO:0035556">
    <property type="term" value="P:intracellular signal transduction"/>
    <property type="evidence" value="ECO:0007669"/>
    <property type="project" value="TreeGrafter"/>
</dbReference>
<feature type="compositionally biased region" description="Basic and acidic residues" evidence="4">
    <location>
        <begin position="7"/>
        <end position="21"/>
    </location>
</feature>
<dbReference type="CDD" id="cd05117">
    <property type="entry name" value="STKc_CAMK"/>
    <property type="match status" value="1"/>
</dbReference>
<dbReference type="OrthoDB" id="331076at2759"/>
<name>A0A086PQX8_TOXGO</name>
<feature type="compositionally biased region" description="Basic and acidic residues" evidence="4">
    <location>
        <begin position="625"/>
        <end position="647"/>
    </location>
</feature>
<evidence type="ECO:0000256" key="3">
    <source>
        <dbReference type="SAM" id="Coils"/>
    </source>
</evidence>
<accession>A0A086PQX8</accession>
<keyword evidence="2" id="KW-0067">ATP-binding</keyword>
<evidence type="ECO:0000256" key="4">
    <source>
        <dbReference type="SAM" id="MobiDB-lite"/>
    </source>
</evidence>
<dbReference type="EC" id="2.7.11.19" evidence="6"/>
<evidence type="ECO:0000259" key="5">
    <source>
        <dbReference type="PROSITE" id="PS50011"/>
    </source>
</evidence>
<sequence length="1392" mass="147801">MAPLPHAETREPPSCEADSLRSDSPLTAPCSCFPVAKRLRPDQLEGGALVEVQISDRLHLPLSSAFLAPKSLEVESDGGPPAEPFAALSGMQTPRGESPRDRAVPQRRPSWSSFKRPAEDVSDLLCKKSASLLSPSVSSSPVLGASQPQSLSASTSRAQSRLSSPALSPEEGGSLWASPRCPPSLLRGKRNRTSFLSGEAHALPQNVETVPDLSDSKLSHLTALPGRRDPSDPSGSQWYFLDAALGRDGALPCPREEAGCVSSPELCVSPGEAEQENKLVDEEVGSVAAAKAVGASFPTPSLSQTTSHGGEDETLLPAPMLSLLHQAPSPCRGAAGSLSPCLQCCESPPSRKRIFSRDPCLSLSLLSPSSENFSSPPALFANGDRSRSWVAKKSPSFFAPSPWGSPSTGLLATPASKELQQDLRQPLLRCTCSVASTAAPSPQFGSQHSEFSVSSAGFYPASPLAGRPDSQSLPSVDWSPCLSSQDELGNDPTGEATAGLATEGPPCPRNGDCLCRGKAPLVVPLGALARLGSCTLEKDALTQQGRPADDCAESALSELGDREDSRLLSLAAGPQSPHSPPGLDLPTPGRLALGPDACKAVESEVACKPAACPQRRLSGTASLEAHGDHFQPQRDREDSSRSSDLREAASLPQTPGVQRPSFETDESGALIGGAPRRGPTCLLPLGASPESLREFQKPVLPLAPLERGKAAPGLLLLPNAACEEPADVDLMHRRVELAAAAIQRAAEEAKKAAREALAKAAAMEAASRAAAAARDAAALAVQRALSEQKLFTEYPDLARNIHEDFDLFCTSSALFGTASSCLELDESSEQSAVAGDGEGAGSREHSEQPSGVMSAKEDKERARWLLERKRKCGDLSEREATEMSTQACTETLSEQSSQESAIAGGTEFGSNEFGSNEFGGNTCTREDLQGGFEATGGIAGGLRTEKTFPGAEAGAKVEGQAARRRLTRMGKHLVLGEGRLGKVILAEERETRRPAAVKMIDKRMLRGANVDQQNFRQEVEVHRRLPAHRNIVGMRDVYEDRDTLYMVMELCDRANLLDKIVEEGPLEEDLARKIFLQILAAVMHCHQHNIVHRDLKPENILFALPSSREEAPNLACTCCGSHASLERHLKSHEACGDWRDTPRGELSPSLKSTPFCSPALPPALPAGPRRGPGSPGLEPKAVAACGDCLCDWSLEGPRGEPQPCACARKSPLWNATVKLTDFGAACASAKGELLGTACGTVHYLAPEVLMGNYYDGFASDAWSLGVVLFTMLAAAPPFNGPTHAELTRQITRGEYHMTGRAWWRVSSEAKDLIRRLLVVRPQHRLRVEDVVHHPWVVRAAPAALPSFFLDNPHCLASLAAAVQATPSPSFACTSASCCLHAHAQQVLGGPCL</sequence>
<feature type="compositionally biased region" description="Polar residues" evidence="4">
    <location>
        <begin position="147"/>
        <end position="166"/>
    </location>
</feature>
<dbReference type="GO" id="GO:0004689">
    <property type="term" value="F:phosphorylase kinase activity"/>
    <property type="evidence" value="ECO:0007669"/>
    <property type="project" value="UniProtKB-EC"/>
</dbReference>
<feature type="region of interest" description="Disordered" evidence="4">
    <location>
        <begin position="623"/>
        <end position="675"/>
    </location>
</feature>
<organism evidence="6 7">
    <name type="scientific">Toxoplasma gondii VAND</name>
    <dbReference type="NCBI Taxonomy" id="933077"/>
    <lineage>
        <taxon>Eukaryota</taxon>
        <taxon>Sar</taxon>
        <taxon>Alveolata</taxon>
        <taxon>Apicomplexa</taxon>
        <taxon>Conoidasida</taxon>
        <taxon>Coccidia</taxon>
        <taxon>Eucoccidiorida</taxon>
        <taxon>Eimeriorina</taxon>
        <taxon>Sarcocystidae</taxon>
        <taxon>Toxoplasma</taxon>
    </lineage>
</organism>
<dbReference type="PANTHER" id="PTHR24346">
    <property type="entry name" value="MAP/MICROTUBULE AFFINITY-REGULATING KINASE"/>
    <property type="match status" value="1"/>
</dbReference>
<feature type="region of interest" description="Disordered" evidence="4">
    <location>
        <begin position="72"/>
        <end position="121"/>
    </location>
</feature>
<feature type="region of interest" description="Disordered" evidence="4">
    <location>
        <begin position="556"/>
        <end position="594"/>
    </location>
</feature>
<evidence type="ECO:0000256" key="2">
    <source>
        <dbReference type="ARBA" id="ARBA00022840"/>
    </source>
</evidence>
<dbReference type="EC" id="2.7.11.17" evidence="6"/>
<protein>
    <submittedName>
        <fullName evidence="6">CAM kinase, CDPK family</fullName>
        <ecNumber evidence="6">2.7.11.17</ecNumber>
        <ecNumber evidence="6">2.7.11.19</ecNumber>
    </submittedName>
</protein>
<feature type="region of interest" description="Disordered" evidence="4">
    <location>
        <begin position="465"/>
        <end position="503"/>
    </location>
</feature>
<dbReference type="PANTHER" id="PTHR24346:SF30">
    <property type="entry name" value="MATERNAL EMBRYONIC LEUCINE ZIPPER KINASE"/>
    <property type="match status" value="1"/>
</dbReference>
<feature type="region of interest" description="Disordered" evidence="4">
    <location>
        <begin position="1"/>
        <end position="26"/>
    </location>
</feature>
<dbReference type="EMBL" id="AEYJ02001361">
    <property type="protein sequence ID" value="KFH02760.1"/>
    <property type="molecule type" value="Genomic_DNA"/>
</dbReference>
<evidence type="ECO:0000313" key="7">
    <source>
        <dbReference type="Proteomes" id="UP000028840"/>
    </source>
</evidence>
<feature type="coiled-coil region" evidence="3">
    <location>
        <begin position="735"/>
        <end position="766"/>
    </location>
</feature>
<evidence type="ECO:0000256" key="1">
    <source>
        <dbReference type="ARBA" id="ARBA00022741"/>
    </source>
</evidence>
<proteinExistence type="predicted"/>
<dbReference type="SUPFAM" id="SSF56112">
    <property type="entry name" value="Protein kinase-like (PK-like)"/>
    <property type="match status" value="1"/>
</dbReference>